<comment type="caution">
    <text evidence="1">The sequence shown here is derived from an EMBL/GenBank/DDBJ whole genome shotgun (WGS) entry which is preliminary data.</text>
</comment>
<dbReference type="STRING" id="1218591.LEP1GSC199_3505"/>
<evidence type="ECO:0000313" key="1">
    <source>
        <dbReference type="EMBL" id="EMY71244.1"/>
    </source>
</evidence>
<accession>N1W4R8</accession>
<dbReference type="EMBL" id="AOGY02000014">
    <property type="protein sequence ID" value="EMY71244.1"/>
    <property type="molecule type" value="Genomic_DNA"/>
</dbReference>
<dbReference type="Proteomes" id="UP000012227">
    <property type="component" value="Unassembled WGS sequence"/>
</dbReference>
<name>N1W4R8_9LEPT</name>
<reference evidence="1 2" key="1">
    <citation type="submission" date="2013-03" db="EMBL/GenBank/DDBJ databases">
        <authorList>
            <person name="Harkins D.M."/>
            <person name="Durkin A.S."/>
            <person name="Brinkac L.M."/>
            <person name="Haft D.H."/>
            <person name="Selengut J.D."/>
            <person name="Sanka R."/>
            <person name="DePew J."/>
            <person name="Purushe J."/>
            <person name="Galloway R.L."/>
            <person name="Vinetz J.M."/>
            <person name="Sutton G.G."/>
            <person name="Nierman W.C."/>
            <person name="Fouts D.E."/>
        </authorList>
    </citation>
    <scope>NUCLEOTIDE SEQUENCE [LARGE SCALE GENOMIC DNA]</scope>
    <source>
        <strain evidence="1 2">Waz Holland</strain>
    </source>
</reference>
<proteinExistence type="predicted"/>
<evidence type="ECO:0000313" key="2">
    <source>
        <dbReference type="Proteomes" id="UP000012227"/>
    </source>
</evidence>
<protein>
    <submittedName>
        <fullName evidence="1">Uncharacterized protein</fullName>
    </submittedName>
</protein>
<organism evidence="1 2">
    <name type="scientific">Leptospira vanthielii serovar Holland str. Waz Holland = ATCC 700522</name>
    <dbReference type="NCBI Taxonomy" id="1218591"/>
    <lineage>
        <taxon>Bacteria</taxon>
        <taxon>Pseudomonadati</taxon>
        <taxon>Spirochaetota</taxon>
        <taxon>Spirochaetia</taxon>
        <taxon>Leptospirales</taxon>
        <taxon>Leptospiraceae</taxon>
        <taxon>Leptospira</taxon>
    </lineage>
</organism>
<dbReference type="AlphaFoldDB" id="N1W4R8"/>
<sequence>MVLSIPTESGIPNFRGERQKKIGPTFWDYLPHLAHFSFSY</sequence>
<gene>
    <name evidence="1" type="ORF">LEP1GSC199_3505</name>
</gene>